<dbReference type="InterPro" id="IPR001839">
    <property type="entry name" value="TGF-b_C"/>
</dbReference>
<dbReference type="SUPFAM" id="SSF57501">
    <property type="entry name" value="Cystine-knot cytokines"/>
    <property type="match status" value="1"/>
</dbReference>
<dbReference type="SMART" id="SM00204">
    <property type="entry name" value="TGFB"/>
    <property type="match status" value="1"/>
</dbReference>
<evidence type="ECO:0000313" key="10">
    <source>
        <dbReference type="Proteomes" id="UP001652680"/>
    </source>
</evidence>
<evidence type="ECO:0000256" key="5">
    <source>
        <dbReference type="ARBA" id="ARBA00023157"/>
    </source>
</evidence>
<dbReference type="PANTHER" id="PTHR11848">
    <property type="entry name" value="TGF-BETA FAMILY"/>
    <property type="match status" value="1"/>
</dbReference>
<evidence type="ECO:0000256" key="6">
    <source>
        <dbReference type="RuleBase" id="RU000354"/>
    </source>
</evidence>
<evidence type="ECO:0000256" key="7">
    <source>
        <dbReference type="SAM" id="Phobius"/>
    </source>
</evidence>
<dbReference type="Pfam" id="PF00019">
    <property type="entry name" value="TGF_beta"/>
    <property type="match status" value="1"/>
</dbReference>
<dbReference type="InterPro" id="IPR029034">
    <property type="entry name" value="Cystine-knot_cytokine"/>
</dbReference>
<dbReference type="EnsemblMetazoa" id="XM_044460624.1">
    <property type="protein sequence ID" value="XP_044316559.1"/>
    <property type="gene ID" value="LOC108041514"/>
</dbReference>
<comment type="similarity">
    <text evidence="2 6">Belongs to the TGF-beta family.</text>
</comment>
<evidence type="ECO:0000256" key="4">
    <source>
        <dbReference type="ARBA" id="ARBA00023030"/>
    </source>
</evidence>
<accession>A0ABM5H5P0</accession>
<name>A0ABM5H5P0_DRORH</name>
<keyword evidence="3" id="KW-0964">Secreted</keyword>
<proteinExistence type="inferred from homology"/>
<dbReference type="InterPro" id="IPR015615">
    <property type="entry name" value="TGF-beta-rel"/>
</dbReference>
<comment type="subcellular location">
    <subcellularLocation>
        <location evidence="1">Secreted</location>
    </subcellularLocation>
</comment>
<dbReference type="Proteomes" id="UP001652680">
    <property type="component" value="Unassembled WGS sequence"/>
</dbReference>
<keyword evidence="7" id="KW-1133">Transmembrane helix</keyword>
<keyword evidence="7" id="KW-0812">Transmembrane</keyword>
<keyword evidence="4 6" id="KW-0339">Growth factor</keyword>
<feature type="transmembrane region" description="Helical" evidence="7">
    <location>
        <begin position="79"/>
        <end position="102"/>
    </location>
</feature>
<dbReference type="PROSITE" id="PS00250">
    <property type="entry name" value="TGF_BETA_1"/>
    <property type="match status" value="1"/>
</dbReference>
<dbReference type="Gene3D" id="2.10.90.10">
    <property type="entry name" value="Cystine-knot cytokines"/>
    <property type="match status" value="1"/>
</dbReference>
<evidence type="ECO:0000259" key="8">
    <source>
        <dbReference type="PROSITE" id="PS51362"/>
    </source>
</evidence>
<dbReference type="GeneID" id="108041514"/>
<keyword evidence="10" id="KW-1185">Reference proteome</keyword>
<sequence length="620" mass="70795">MQANVLFGWKKYKTHDQYDYTPMSDNSTLNEKTQKNRSMTAIHIRVYPNDIGYQIPCRVLWDCKTRRTRRMIIFGRSRCHFLVNRWVAVAVLLILATARSVFAQTEIKSYSNSSNGNGRPEIVFLSNEKNIGTNVLFEKNASSPTSEEDQVNENTALFQMKVQSKLGRKSSSIPKVAVSGDLTRVQSVSMHHNTLLNIESMLQRQLREKAKVDSLESIKMHILMRLNLKKLPNITKPISVPQNILDKFYKDYNTSSKNTVWSRMASTDESHMLQKSTIPENVKPNDTFGSDTITELFDESSSSQMQGDDANTVNEFQLMHGIDLNENQDKNTEIPINNNGEEYESILSHISSIYIFPDQIQPHVRHNRKADVLRFKIDSTYSELSYATLHLYLRGWDWINSHQPELVEEIKNQPSKEIVVTIHRAAKRANTTSFTHKVKMFEFRQSIPSGLGQWVNVDLKSLFGDLGSNNTQEILIKGAESWMKPLVVITDNTSKNPLTVHIEIGSQKKHRRKRSVYMDCTENDHDMRCCRYPLKVNFTSFGWHFVVAPTSFDAYFCSGDCKVGYLEQYPHTHLAALTTSATPCCSPTKMSSLSLLYFDDNHNLVLSVIPNMSVEGCSCS</sequence>
<dbReference type="RefSeq" id="XP_016974936.2">
    <property type="nucleotide sequence ID" value="XM_017119447.2"/>
</dbReference>
<evidence type="ECO:0000313" key="9">
    <source>
        <dbReference type="EnsemblMetazoa" id="XP_016974936.2"/>
    </source>
</evidence>
<dbReference type="PROSITE" id="PS51362">
    <property type="entry name" value="TGF_BETA_2"/>
    <property type="match status" value="1"/>
</dbReference>
<dbReference type="RefSeq" id="XP_044316559.1">
    <property type="nucleotide sequence ID" value="XM_044460624.1"/>
</dbReference>
<evidence type="ECO:0000256" key="2">
    <source>
        <dbReference type="ARBA" id="ARBA00006656"/>
    </source>
</evidence>
<reference evidence="9" key="2">
    <citation type="submission" date="2025-05" db="UniProtKB">
        <authorList>
            <consortium name="EnsemblMetazoa"/>
        </authorList>
    </citation>
    <scope>IDENTIFICATION</scope>
</reference>
<reference evidence="10" key="1">
    <citation type="journal article" date="2021" name="Elife">
        <title>Highly contiguous assemblies of 101 drosophilid genomes.</title>
        <authorList>
            <person name="Kim B.Y."/>
            <person name="Wang J.R."/>
            <person name="Miller D.E."/>
            <person name="Barmina O."/>
            <person name="Delaney E."/>
            <person name="Thompson A."/>
            <person name="Comeault A.A."/>
            <person name="Peede D."/>
            <person name="D'Agostino E.R."/>
            <person name="Pelaez J."/>
            <person name="Aguilar J.M."/>
            <person name="Haji D."/>
            <person name="Matsunaga T."/>
            <person name="Armstrong E.E."/>
            <person name="Zych M."/>
            <person name="Ogawa Y."/>
            <person name="Stamenkovic-Radak M."/>
            <person name="Jelic M."/>
            <person name="Veselinovic M.S."/>
            <person name="Tanaskovic M."/>
            <person name="Eric P."/>
            <person name="Gao J.J."/>
            <person name="Katoh T.K."/>
            <person name="Toda M.J."/>
            <person name="Watabe H."/>
            <person name="Watada M."/>
            <person name="Davis J.S."/>
            <person name="Moyle L.C."/>
            <person name="Manoli G."/>
            <person name="Bertolini E."/>
            <person name="Kostal V."/>
            <person name="Hawley R.S."/>
            <person name="Takahashi A."/>
            <person name="Jones C.D."/>
            <person name="Price D.K."/>
            <person name="Whiteman N."/>
            <person name="Kopp A."/>
            <person name="Matute D.R."/>
            <person name="Petrov D.A."/>
        </authorList>
    </citation>
    <scope>NUCLEOTIDE SEQUENCE [LARGE SCALE GENOMIC DNA]</scope>
</reference>
<keyword evidence="7" id="KW-0472">Membrane</keyword>
<dbReference type="PANTHER" id="PTHR11848:SF262">
    <property type="entry name" value="LD29161P"/>
    <property type="match status" value="1"/>
</dbReference>
<dbReference type="InterPro" id="IPR017948">
    <property type="entry name" value="TGFb_CS"/>
</dbReference>
<evidence type="ECO:0000256" key="1">
    <source>
        <dbReference type="ARBA" id="ARBA00004613"/>
    </source>
</evidence>
<dbReference type="Gene3D" id="2.60.120.970">
    <property type="match status" value="1"/>
</dbReference>
<feature type="domain" description="TGF-beta family profile" evidence="8">
    <location>
        <begin position="511"/>
        <end position="620"/>
    </location>
</feature>
<keyword evidence="5" id="KW-1015">Disulfide bond</keyword>
<protein>
    <recommendedName>
        <fullName evidence="8">TGF-beta family profile domain-containing protein</fullName>
    </recommendedName>
</protein>
<evidence type="ECO:0000256" key="3">
    <source>
        <dbReference type="ARBA" id="ARBA00022525"/>
    </source>
</evidence>
<organism evidence="9 10">
    <name type="scientific">Drosophila rhopaloa</name>
    <name type="common">Fruit fly</name>
    <dbReference type="NCBI Taxonomy" id="1041015"/>
    <lineage>
        <taxon>Eukaryota</taxon>
        <taxon>Metazoa</taxon>
        <taxon>Ecdysozoa</taxon>
        <taxon>Arthropoda</taxon>
        <taxon>Hexapoda</taxon>
        <taxon>Insecta</taxon>
        <taxon>Pterygota</taxon>
        <taxon>Neoptera</taxon>
        <taxon>Endopterygota</taxon>
        <taxon>Diptera</taxon>
        <taxon>Brachycera</taxon>
        <taxon>Muscomorpha</taxon>
        <taxon>Ephydroidea</taxon>
        <taxon>Drosophilidae</taxon>
        <taxon>Drosophila</taxon>
        <taxon>Sophophora</taxon>
    </lineage>
</organism>
<dbReference type="EnsemblMetazoa" id="XM_017119447.2">
    <property type="protein sequence ID" value="XP_016974936.2"/>
    <property type="gene ID" value="LOC108041514"/>
</dbReference>
<dbReference type="CDD" id="cd13751">
    <property type="entry name" value="TGF_beta_GDF8_like"/>
    <property type="match status" value="1"/>
</dbReference>